<evidence type="ECO:0000259" key="2">
    <source>
        <dbReference type="PROSITE" id="PS50234"/>
    </source>
</evidence>
<dbReference type="SMART" id="SM00327">
    <property type="entry name" value="VWA"/>
    <property type="match status" value="1"/>
</dbReference>
<reference evidence="3 4" key="1">
    <citation type="submission" date="2017-10" db="EMBL/GenBank/DDBJ databases">
        <title>Massilia psychrophilum sp. nov., a novel purple-pigmented bacterium isolated from Tianshan glacier, Xinjiang Municipality, China.</title>
        <authorList>
            <person name="Wang H."/>
        </authorList>
    </citation>
    <scope>NUCLEOTIDE SEQUENCE [LARGE SCALE GENOMIC DNA]</scope>
    <source>
        <strain evidence="3 4">JCM 30074</strain>
    </source>
</reference>
<keyword evidence="4" id="KW-1185">Reference proteome</keyword>
<dbReference type="OrthoDB" id="9758211at2"/>
<name>A0A2G8TG43_9BURK</name>
<evidence type="ECO:0000256" key="1">
    <source>
        <dbReference type="SAM" id="MobiDB-lite"/>
    </source>
</evidence>
<dbReference type="AlphaFoldDB" id="A0A2G8TG43"/>
<accession>A0A2G8TG43</accession>
<organism evidence="3 4">
    <name type="scientific">Massilia eurypsychrophila</name>
    <dbReference type="NCBI Taxonomy" id="1485217"/>
    <lineage>
        <taxon>Bacteria</taxon>
        <taxon>Pseudomonadati</taxon>
        <taxon>Pseudomonadota</taxon>
        <taxon>Betaproteobacteria</taxon>
        <taxon>Burkholderiales</taxon>
        <taxon>Oxalobacteraceae</taxon>
        <taxon>Telluria group</taxon>
        <taxon>Massilia</taxon>
    </lineage>
</organism>
<dbReference type="EMBL" id="PDOC01000005">
    <property type="protein sequence ID" value="PIL45020.1"/>
    <property type="molecule type" value="Genomic_DNA"/>
</dbReference>
<dbReference type="Proteomes" id="UP000230390">
    <property type="component" value="Unassembled WGS sequence"/>
</dbReference>
<dbReference type="InterPro" id="IPR051928">
    <property type="entry name" value="NorD/CobT"/>
</dbReference>
<dbReference type="PANTHER" id="PTHR41248">
    <property type="entry name" value="NORD PROTEIN"/>
    <property type="match status" value="1"/>
</dbReference>
<feature type="domain" description="VWFA" evidence="2">
    <location>
        <begin position="481"/>
        <end position="631"/>
    </location>
</feature>
<dbReference type="PANTHER" id="PTHR41248:SF1">
    <property type="entry name" value="NORD PROTEIN"/>
    <property type="match status" value="1"/>
</dbReference>
<evidence type="ECO:0000313" key="4">
    <source>
        <dbReference type="Proteomes" id="UP000230390"/>
    </source>
</evidence>
<sequence>MAEAEDVITDVARHGTIFVQNLWRRHRHRERPRQVELADVAPRLDLLANAVFGRGFRLRPAQAPAPRTWLDKLIRRHEAPPAPLALPATDGASIWLPRSFDMAESDASTTERYRLMLLQQAMRAGRGSAQHFPYGQSAVLQACYHILEARASDDELVRLLPGISAPLQRFRLASMAARPPLRTLPAQLHDIERMVQAAQSEDMETTHGPASATEVLAQAQRLASTLSAEVQQLRGRVLVKDYWLGEFVEPPVTQAHGKLGKDADDIGAGLPRIGRLVRRPQARKPVEGEDDDASPGPMMVQTAQPHEQAEDAMGMQRPTDRDTDTAADDFADALSELPEARLVSTPGATREVLLSDDPPEQQARDLAASVHAADCEVSVYPEWDWRSASYKDPGATVTVCTAMPGPQAMVDAIFHKHAEMLQAIRRQFELLRAQRTRLRRQLDGDEIDIQGWIDNQAQIRAGGRLEQRLYESERRGRRDIAVTLLVDISGSTDGWVSGQCRVIDVEREALLMVCVALDGLGEPFSVTGFSGEGPHGVVVRAIKGFNESYNQDIALRIAGLEPENYTRAGAALRHASAELMAQGAEHKLLILLSDGRPNDVDEYDGRYGVEDLRQAVTEARLQGISPFCLTIDRHAANYLPAVFGEHAYALLQRAELLPGVLLGWLRKLVAA</sequence>
<dbReference type="RefSeq" id="WP_099788523.1">
    <property type="nucleotide sequence ID" value="NZ_JBHLYV010000032.1"/>
</dbReference>
<dbReference type="Gene3D" id="3.40.50.410">
    <property type="entry name" value="von Willebrand factor, type A domain"/>
    <property type="match status" value="1"/>
</dbReference>
<dbReference type="SUPFAM" id="SSF53300">
    <property type="entry name" value="vWA-like"/>
    <property type="match status" value="1"/>
</dbReference>
<dbReference type="InterPro" id="IPR002035">
    <property type="entry name" value="VWF_A"/>
</dbReference>
<dbReference type="CDD" id="cd01454">
    <property type="entry name" value="vWA_norD_type"/>
    <property type="match status" value="1"/>
</dbReference>
<gene>
    <name evidence="3" type="ORF">CR105_11180</name>
</gene>
<comment type="caution">
    <text evidence="3">The sequence shown here is derived from an EMBL/GenBank/DDBJ whole genome shotgun (WGS) entry which is preliminary data.</text>
</comment>
<dbReference type="Pfam" id="PF00092">
    <property type="entry name" value="VWA"/>
    <property type="match status" value="1"/>
</dbReference>
<proteinExistence type="predicted"/>
<dbReference type="InterPro" id="IPR036465">
    <property type="entry name" value="vWFA_dom_sf"/>
</dbReference>
<evidence type="ECO:0000313" key="3">
    <source>
        <dbReference type="EMBL" id="PIL45020.1"/>
    </source>
</evidence>
<protein>
    <recommendedName>
        <fullName evidence="2">VWFA domain-containing protein</fullName>
    </recommendedName>
</protein>
<feature type="region of interest" description="Disordered" evidence="1">
    <location>
        <begin position="278"/>
        <end position="324"/>
    </location>
</feature>
<dbReference type="PROSITE" id="PS50234">
    <property type="entry name" value="VWFA"/>
    <property type="match status" value="1"/>
</dbReference>